<keyword evidence="3" id="KW-1185">Reference proteome</keyword>
<dbReference type="EMBL" id="JBHUME010000008">
    <property type="protein sequence ID" value="MFD2613535.1"/>
    <property type="molecule type" value="Genomic_DNA"/>
</dbReference>
<accession>A0ABW5PG74</accession>
<evidence type="ECO:0000259" key="1">
    <source>
        <dbReference type="PROSITE" id="PS51782"/>
    </source>
</evidence>
<comment type="caution">
    <text evidence="2">The sequence shown here is derived from an EMBL/GenBank/DDBJ whole genome shotgun (WGS) entry which is preliminary data.</text>
</comment>
<gene>
    <name evidence="2" type="ORF">ACFSUF_13975</name>
</gene>
<proteinExistence type="predicted"/>
<evidence type="ECO:0000313" key="3">
    <source>
        <dbReference type="Proteomes" id="UP001597541"/>
    </source>
</evidence>
<evidence type="ECO:0000313" key="2">
    <source>
        <dbReference type="EMBL" id="MFD2613535.1"/>
    </source>
</evidence>
<dbReference type="InterPro" id="IPR036779">
    <property type="entry name" value="LysM_dom_sf"/>
</dbReference>
<dbReference type="CDD" id="cd00118">
    <property type="entry name" value="LysM"/>
    <property type="match status" value="1"/>
</dbReference>
<dbReference type="PROSITE" id="PS51782">
    <property type="entry name" value="LYSM"/>
    <property type="match status" value="1"/>
</dbReference>
<dbReference type="RefSeq" id="WP_377603524.1">
    <property type="nucleotide sequence ID" value="NZ_JBHUME010000008.1"/>
</dbReference>
<name>A0ABW5PG74_9BACL</name>
<sequence>MMITSFERWEEAGSPGDIFYSLKLKEYVHYAPQKVKVVKKPDGTEVLIKEPKKRLDMRVPQKTYTIKPGDTLLKIAKLQLGDSSRYREIQLLNKITDSEERRGLKVGMVLQLPDRK</sequence>
<organism evidence="2 3">
    <name type="scientific">Paenibacillus gansuensis</name>
    <dbReference type="NCBI Taxonomy" id="306542"/>
    <lineage>
        <taxon>Bacteria</taxon>
        <taxon>Bacillati</taxon>
        <taxon>Bacillota</taxon>
        <taxon>Bacilli</taxon>
        <taxon>Bacillales</taxon>
        <taxon>Paenibacillaceae</taxon>
        <taxon>Paenibacillus</taxon>
    </lineage>
</organism>
<dbReference type="Gene3D" id="3.10.350.10">
    <property type="entry name" value="LysM domain"/>
    <property type="match status" value="1"/>
</dbReference>
<dbReference type="Pfam" id="PF01476">
    <property type="entry name" value="LysM"/>
    <property type="match status" value="1"/>
</dbReference>
<protein>
    <submittedName>
        <fullName evidence="2">LysM peptidoglycan-binding domain-containing protein</fullName>
    </submittedName>
</protein>
<reference evidence="3" key="1">
    <citation type="journal article" date="2019" name="Int. J. Syst. Evol. Microbiol.">
        <title>The Global Catalogue of Microorganisms (GCM) 10K type strain sequencing project: providing services to taxonomists for standard genome sequencing and annotation.</title>
        <authorList>
            <consortium name="The Broad Institute Genomics Platform"/>
            <consortium name="The Broad Institute Genome Sequencing Center for Infectious Disease"/>
            <person name="Wu L."/>
            <person name="Ma J."/>
        </authorList>
    </citation>
    <scope>NUCLEOTIDE SEQUENCE [LARGE SCALE GENOMIC DNA]</scope>
    <source>
        <strain evidence="3">KCTC 3950</strain>
    </source>
</reference>
<dbReference type="InterPro" id="IPR018392">
    <property type="entry name" value="LysM"/>
</dbReference>
<dbReference type="Proteomes" id="UP001597541">
    <property type="component" value="Unassembled WGS sequence"/>
</dbReference>
<feature type="domain" description="LysM" evidence="1">
    <location>
        <begin position="62"/>
        <end position="112"/>
    </location>
</feature>
<dbReference type="SMART" id="SM00257">
    <property type="entry name" value="LysM"/>
    <property type="match status" value="1"/>
</dbReference>
<dbReference type="SUPFAM" id="SSF54106">
    <property type="entry name" value="LysM domain"/>
    <property type="match status" value="1"/>
</dbReference>